<feature type="compositionally biased region" description="Polar residues" evidence="1">
    <location>
        <begin position="225"/>
        <end position="241"/>
    </location>
</feature>
<keyword evidence="2" id="KW-0472">Membrane</keyword>
<reference evidence="3" key="1">
    <citation type="journal article" date="2014" name="Int. J. Syst. Evol. Microbiol.">
        <title>Complete genome sequence of Corynebacterium casei LMG S-19264T (=DSM 44701T), isolated from a smear-ripened cheese.</title>
        <authorList>
            <consortium name="US DOE Joint Genome Institute (JGI-PGF)"/>
            <person name="Walter F."/>
            <person name="Albersmeier A."/>
            <person name="Kalinowski J."/>
            <person name="Ruckert C."/>
        </authorList>
    </citation>
    <scope>NUCLEOTIDE SEQUENCE</scope>
    <source>
        <strain evidence="3">JCM 3035</strain>
    </source>
</reference>
<comment type="caution">
    <text evidence="3">The sequence shown here is derived from an EMBL/GenBank/DDBJ whole genome shotgun (WGS) entry which is preliminary data.</text>
</comment>
<dbReference type="Proteomes" id="UP000637788">
    <property type="component" value="Unassembled WGS sequence"/>
</dbReference>
<reference evidence="3" key="2">
    <citation type="submission" date="2020-09" db="EMBL/GenBank/DDBJ databases">
        <authorList>
            <person name="Sun Q."/>
            <person name="Ohkuma M."/>
        </authorList>
    </citation>
    <scope>NUCLEOTIDE SEQUENCE</scope>
    <source>
        <strain evidence="3">JCM 3035</strain>
    </source>
</reference>
<evidence type="ECO:0000256" key="2">
    <source>
        <dbReference type="SAM" id="Phobius"/>
    </source>
</evidence>
<gene>
    <name evidence="3" type="ORF">GCM10010094_60840</name>
</gene>
<protein>
    <submittedName>
        <fullName evidence="3">Uncharacterized protein</fullName>
    </submittedName>
</protein>
<feature type="region of interest" description="Disordered" evidence="1">
    <location>
        <begin position="56"/>
        <end position="104"/>
    </location>
</feature>
<keyword evidence="2" id="KW-1133">Transmembrane helix</keyword>
<feature type="compositionally biased region" description="Low complexity" evidence="1">
    <location>
        <begin position="260"/>
        <end position="279"/>
    </location>
</feature>
<keyword evidence="2" id="KW-0812">Transmembrane</keyword>
<evidence type="ECO:0000313" key="4">
    <source>
        <dbReference type="Proteomes" id="UP000637788"/>
    </source>
</evidence>
<dbReference type="EMBL" id="BMPQ01000019">
    <property type="protein sequence ID" value="GGK91742.1"/>
    <property type="molecule type" value="Genomic_DNA"/>
</dbReference>
<proteinExistence type="predicted"/>
<evidence type="ECO:0000256" key="1">
    <source>
        <dbReference type="SAM" id="MobiDB-lite"/>
    </source>
</evidence>
<feature type="transmembrane region" description="Helical" evidence="2">
    <location>
        <begin position="109"/>
        <end position="127"/>
    </location>
</feature>
<accession>A0A917VJY2</accession>
<name>A0A917VJY2_9ACTN</name>
<feature type="compositionally biased region" description="Basic residues" evidence="1">
    <location>
        <begin position="93"/>
        <end position="104"/>
    </location>
</feature>
<dbReference type="AlphaFoldDB" id="A0A917VJY2"/>
<feature type="region of interest" description="Disordered" evidence="1">
    <location>
        <begin position="129"/>
        <end position="280"/>
    </location>
</feature>
<feature type="compositionally biased region" description="Low complexity" evidence="1">
    <location>
        <begin position="202"/>
        <end position="213"/>
    </location>
</feature>
<feature type="compositionally biased region" description="Basic and acidic residues" evidence="1">
    <location>
        <begin position="184"/>
        <end position="193"/>
    </location>
</feature>
<evidence type="ECO:0000313" key="3">
    <source>
        <dbReference type="EMBL" id="GGK91742.1"/>
    </source>
</evidence>
<sequence>MDYCSSCHRHLNGALVCPGCGAYAPDIAPPAVEGRALPTTTETAVTVTSQWFTASRTRHGSDLRDEAAGGDGTDEVPHTGPSGGLEAAPQGRAARRRQLARWKKNKRRAVVAAAVALVGGGLTIAALDRPSTDRAQEATAPDDTNKDGTYKGVLEEPQALPTLPAPTQPDTRRSSRTTPPVRHPAADLQREEPPAPVRRTTRTITRPDAAAPARPNPAPAAPATSVAQPQTDSPTSPETDQGGTGRTAEQPPPAADGTDSGTSSGATQPSPSPAATSPAEICLLVVCIG</sequence>
<organism evidence="3 4">
    <name type="scientific">Streptomyces flaveus</name>
    <dbReference type="NCBI Taxonomy" id="66370"/>
    <lineage>
        <taxon>Bacteria</taxon>
        <taxon>Bacillati</taxon>
        <taxon>Actinomycetota</taxon>
        <taxon>Actinomycetes</taxon>
        <taxon>Kitasatosporales</taxon>
        <taxon>Streptomycetaceae</taxon>
        <taxon>Streptomyces</taxon>
        <taxon>Streptomyces aurantiacus group</taxon>
    </lineage>
</organism>
<keyword evidence="4" id="KW-1185">Reference proteome</keyword>